<reference evidence="7" key="1">
    <citation type="submission" date="2014-07" db="EMBL/GenBank/DDBJ databases">
        <authorList>
            <person name="Urmite Genomes Urmite Genomes"/>
        </authorList>
    </citation>
    <scope>NUCLEOTIDE SEQUENCE</scope>
    <source>
        <strain evidence="7">11W110_air</strain>
    </source>
</reference>
<dbReference type="PATRIC" id="fig|1461584.3.peg.3211"/>
<dbReference type="GO" id="GO:0009252">
    <property type="term" value="P:peptidoglycan biosynthetic process"/>
    <property type="evidence" value="ECO:0007669"/>
    <property type="project" value="UniProtKB-KW"/>
</dbReference>
<comment type="similarity">
    <text evidence="1">Belongs to the FemABX family.</text>
</comment>
<sequence length="357" mass="40597">MRDFTARLATAEEIANWDKLVLSNPGGGNVLQSASYAEVKSHHGWNPVHVVFEGAGYTSWNLVIEKKVPGLGSLWYMIKGPSVAEPGDVPLMAQALARYVRENRRGVFGIKVEPDVVASEEIRARYAAAGLVKTFNLQPNDSTALLDTSVDEEQLLKNLSSRGRNAVRRAIREGADVRRVEPTEENMRIMYRLMSHIEDRSAARLRSFEYYQRFWSNFVEAGQGRFYFAFEDGEPSVGAFVIAYGSKGTYKDGGSKPKRRQYGDSHLVQWTAITELKRDFGISEYDFCGTPPSDKLKDKDHPHHGLGLFKTSFSKTVTDFVGCYDLVVDPVRYRLWNVIGERVARQIYWRRHHQPFY</sequence>
<dbReference type="InterPro" id="IPR050644">
    <property type="entry name" value="PG_Glycine_Bridge_Synth"/>
</dbReference>
<organism evidence="7">
    <name type="scientific">Arthrobacter saudimassiliensis</name>
    <dbReference type="NCBI Taxonomy" id="1461584"/>
    <lineage>
        <taxon>Bacteria</taxon>
        <taxon>Bacillati</taxon>
        <taxon>Actinomycetota</taxon>
        <taxon>Actinomycetes</taxon>
        <taxon>Micrococcales</taxon>
        <taxon>Micrococcaceae</taxon>
        <taxon>Arthrobacter</taxon>
    </lineage>
</organism>
<dbReference type="PROSITE" id="PS51191">
    <property type="entry name" value="FEMABX"/>
    <property type="match status" value="1"/>
</dbReference>
<evidence type="ECO:0000313" key="7">
    <source>
        <dbReference type="EMBL" id="CEA09864.1"/>
    </source>
</evidence>
<evidence type="ECO:0000256" key="6">
    <source>
        <dbReference type="ARBA" id="ARBA00023316"/>
    </source>
</evidence>
<keyword evidence="4" id="KW-0573">Peptidoglycan synthesis</keyword>
<keyword evidence="3" id="KW-0133">Cell shape</keyword>
<dbReference type="PANTHER" id="PTHR36174">
    <property type="entry name" value="LIPID II:GLYCINE GLYCYLTRANSFERASE"/>
    <property type="match status" value="1"/>
</dbReference>
<keyword evidence="6" id="KW-0961">Cell wall biogenesis/degradation</keyword>
<keyword evidence="2 7" id="KW-0808">Transferase</keyword>
<dbReference type="AlphaFoldDB" id="A0A078MUG2"/>
<dbReference type="SUPFAM" id="SSF55729">
    <property type="entry name" value="Acyl-CoA N-acyltransferases (Nat)"/>
    <property type="match status" value="2"/>
</dbReference>
<accession>A0A078MUG2</accession>
<name>A0A078MUG2_9MICC</name>
<dbReference type="EMBL" id="LN483072">
    <property type="protein sequence ID" value="CEA09864.1"/>
    <property type="molecule type" value="Genomic_DNA"/>
</dbReference>
<protein>
    <submittedName>
        <fullName evidence="7">Lipid II:glycine glycyltransferase</fullName>
    </submittedName>
</protein>
<gene>
    <name evidence="7" type="primary">femX</name>
    <name evidence="7" type="ORF">BN1051_03241</name>
</gene>
<evidence type="ECO:0000256" key="3">
    <source>
        <dbReference type="ARBA" id="ARBA00022960"/>
    </source>
</evidence>
<dbReference type="Pfam" id="PF02388">
    <property type="entry name" value="FemAB"/>
    <property type="match status" value="2"/>
</dbReference>
<dbReference type="PANTHER" id="PTHR36174:SF1">
    <property type="entry name" value="LIPID II:GLYCINE GLYCYLTRANSFERASE"/>
    <property type="match status" value="1"/>
</dbReference>
<dbReference type="GO" id="GO:0071555">
    <property type="term" value="P:cell wall organization"/>
    <property type="evidence" value="ECO:0007669"/>
    <property type="project" value="UniProtKB-KW"/>
</dbReference>
<dbReference type="InterPro" id="IPR016181">
    <property type="entry name" value="Acyl_CoA_acyltransferase"/>
</dbReference>
<dbReference type="Gene3D" id="3.40.630.30">
    <property type="match status" value="2"/>
</dbReference>
<dbReference type="GO" id="GO:0016755">
    <property type="term" value="F:aminoacyltransferase activity"/>
    <property type="evidence" value="ECO:0007669"/>
    <property type="project" value="InterPro"/>
</dbReference>
<evidence type="ECO:0000256" key="4">
    <source>
        <dbReference type="ARBA" id="ARBA00022984"/>
    </source>
</evidence>
<evidence type="ECO:0000256" key="1">
    <source>
        <dbReference type="ARBA" id="ARBA00009943"/>
    </source>
</evidence>
<evidence type="ECO:0000256" key="5">
    <source>
        <dbReference type="ARBA" id="ARBA00023315"/>
    </source>
</evidence>
<keyword evidence="5" id="KW-0012">Acyltransferase</keyword>
<evidence type="ECO:0000256" key="2">
    <source>
        <dbReference type="ARBA" id="ARBA00022679"/>
    </source>
</evidence>
<dbReference type="GO" id="GO:0008360">
    <property type="term" value="P:regulation of cell shape"/>
    <property type="evidence" value="ECO:0007669"/>
    <property type="project" value="UniProtKB-KW"/>
</dbReference>
<dbReference type="InterPro" id="IPR003447">
    <property type="entry name" value="FEMABX"/>
</dbReference>
<proteinExistence type="inferred from homology"/>